<evidence type="ECO:0000313" key="2">
    <source>
        <dbReference type="Proteomes" id="UP000596351"/>
    </source>
</evidence>
<dbReference type="SUPFAM" id="SSF53474">
    <property type="entry name" value="alpha/beta-Hydrolases"/>
    <property type="match status" value="1"/>
</dbReference>
<dbReference type="InterPro" id="IPR023214">
    <property type="entry name" value="HAD_sf"/>
</dbReference>
<gene>
    <name evidence="1" type="ORF">D4A92_22935</name>
</gene>
<dbReference type="Proteomes" id="UP000596351">
    <property type="component" value="Plasmid p1"/>
</dbReference>
<dbReference type="Gene3D" id="3.40.50.1000">
    <property type="entry name" value="HAD superfamily/HAD-like"/>
    <property type="match status" value="1"/>
</dbReference>
<evidence type="ECO:0000313" key="1">
    <source>
        <dbReference type="EMBL" id="QRF54374.1"/>
    </source>
</evidence>
<dbReference type="InterPro" id="IPR010033">
    <property type="entry name" value="HAD_SF_ppase_IIIC"/>
</dbReference>
<dbReference type="NCBIfam" id="TIGR01681">
    <property type="entry name" value="HAD-SF-IIIC"/>
    <property type="match status" value="1"/>
</dbReference>
<dbReference type="InterPro" id="IPR010037">
    <property type="entry name" value="FkbH_domain"/>
</dbReference>
<dbReference type="RefSeq" id="WP_203020158.1">
    <property type="nucleotide sequence ID" value="NZ_CP032406.1"/>
</dbReference>
<sequence length="737" mass="82060">MKVRYDSKLIPQKGEKPSFAFVFLHAENGEDLDLRTLAERWRPHFPDTLFALPVFGISADAGGPGLATVGGIEEDTGVKEAIDAYIAEVRHDWGLPNERIALISRGELTPLTAIYGLEAAERFGAIIGFGGPAFLVGENEAHVKSRPPMLLVHGQLDPSCDPAAFLRMLLSLEGQQVPVSSCFRPGVGQEIENYGADAAMFFLKGALSNSAPLPQVEKSETTRAAAPVKLIIWDLDETLWSGTLDEGGDTLILNEARAQTIRQLNGHGVVSAICSKNDFELAKRKLEKLGLWDEFVFPRISFEPKGPAIKALIDQMQLRPQNCLFIDDNDINLAEAKSVVPKLQVLNAKTGECDQRLAGIVAANSHISKSRVAEYRNLEKRVDEAKEFKGDREQFLHSCNIEVAFANSSDLVDFASRIEELVNRSNQLNYLKTRVSPGSIVDFVAEPSLREGFAVFAWDRFGYHGLVGFIGVDVKTEKILHMAFSCRIMHMGIENALLARAAQRFDNLLVPSEFGLDTKLPPWIKAHAFDHSIRQKIVAEEGNLNRAGAQPEIRFMANCQSGIFSHYSGLRDVAEIDSVPRIFAMSMMLNGQFKQQHFPRLVVHYLGTDLYNIYWPPGTSALIEKGLYLHCCEQFCQFLKDQGSELLVVGGQGDADVDHEHIIRGVTRERISLFNTIWQILADRNDHVKFLDVTPFVGSDRMADCVHFRADASRDIADRIRDWYIATLNSQARQQVA</sequence>
<dbReference type="InterPro" id="IPR036412">
    <property type="entry name" value="HAD-like_sf"/>
</dbReference>
<dbReference type="SUPFAM" id="SSF56784">
    <property type="entry name" value="HAD-like"/>
    <property type="match status" value="1"/>
</dbReference>
<reference evidence="1 2" key="1">
    <citation type="submission" date="2018-09" db="EMBL/GenBank/DDBJ databases">
        <title>Rhizobium sp. MAE2-X.</title>
        <authorList>
            <person name="Lee Y."/>
            <person name="Jeon C.O."/>
        </authorList>
    </citation>
    <scope>NUCLEOTIDE SEQUENCE [LARGE SCALE GENOMIC DNA]</scope>
    <source>
        <strain evidence="1 2">MAE2-X</strain>
        <plasmid evidence="1 2">p1</plasmid>
    </source>
</reference>
<geneLocation type="plasmid" evidence="1 2">
    <name>p1</name>
</geneLocation>
<proteinExistence type="predicted"/>
<protein>
    <submittedName>
        <fullName evidence="1">HAD-IIIC family phosphatase</fullName>
    </submittedName>
</protein>
<dbReference type="Gene3D" id="3.40.50.1820">
    <property type="entry name" value="alpha/beta hydrolase"/>
    <property type="match status" value="1"/>
</dbReference>
<keyword evidence="2" id="KW-1185">Reference proteome</keyword>
<dbReference type="InterPro" id="IPR029058">
    <property type="entry name" value="AB_hydrolase_fold"/>
</dbReference>
<name>A0ABX7F1F5_9HYPH</name>
<organism evidence="1 2">
    <name type="scientific">Rhizobium rosettiformans</name>
    <dbReference type="NCBI Taxonomy" id="1368430"/>
    <lineage>
        <taxon>Bacteria</taxon>
        <taxon>Pseudomonadati</taxon>
        <taxon>Pseudomonadota</taxon>
        <taxon>Alphaproteobacteria</taxon>
        <taxon>Hyphomicrobiales</taxon>
        <taxon>Rhizobiaceae</taxon>
        <taxon>Rhizobium/Agrobacterium group</taxon>
        <taxon>Rhizobium</taxon>
    </lineage>
</organism>
<dbReference type="NCBIfam" id="TIGR01686">
    <property type="entry name" value="FkbH"/>
    <property type="match status" value="1"/>
</dbReference>
<keyword evidence="1" id="KW-0614">Plasmid</keyword>
<dbReference type="EMBL" id="CP032406">
    <property type="protein sequence ID" value="QRF54374.1"/>
    <property type="molecule type" value="Genomic_DNA"/>
</dbReference>
<accession>A0ABX7F1F5</accession>